<dbReference type="EMBL" id="UZAH01032551">
    <property type="protein sequence ID" value="VDP22499.1"/>
    <property type="molecule type" value="Genomic_DNA"/>
</dbReference>
<evidence type="ECO:0000313" key="3">
    <source>
        <dbReference type="Proteomes" id="UP000050761"/>
    </source>
</evidence>
<evidence type="ECO:0000256" key="1">
    <source>
        <dbReference type="SAM" id="MobiDB-lite"/>
    </source>
</evidence>
<protein>
    <submittedName>
        <fullName evidence="4">Sigma-70 family RNA polymerase sigma factor</fullName>
    </submittedName>
</protein>
<dbReference type="Gene3D" id="3.40.525.10">
    <property type="entry name" value="CRAL-TRIO lipid binding domain"/>
    <property type="match status" value="1"/>
</dbReference>
<dbReference type="AlphaFoldDB" id="A0A3P8FFT9"/>
<reference evidence="4" key="2">
    <citation type="submission" date="2019-09" db="UniProtKB">
        <authorList>
            <consortium name="WormBaseParasite"/>
        </authorList>
    </citation>
    <scope>IDENTIFICATION</scope>
</reference>
<evidence type="ECO:0000313" key="2">
    <source>
        <dbReference type="EMBL" id="VDP22499.1"/>
    </source>
</evidence>
<accession>A0A3P8FFT9</accession>
<sequence length="114" mass="13529">MFVLCDEYCERFGRCLQQLNTHRASMNESKHIRRDDPQQQQQQLMDAADGHSMTISSGISPEDQQKIVELRKLVKDDLTEYYDTDFNLLRWLQGHHQLSVPDIARKLRYHLKAR</sequence>
<proteinExistence type="predicted"/>
<keyword evidence="3" id="KW-1185">Reference proteome</keyword>
<evidence type="ECO:0000313" key="4">
    <source>
        <dbReference type="WBParaSite" id="HPBE_0002092601-mRNA-1"/>
    </source>
</evidence>
<organism evidence="2">
    <name type="scientific">Heligmosomoides polygyrus</name>
    <name type="common">Parasitic roundworm</name>
    <dbReference type="NCBI Taxonomy" id="6339"/>
    <lineage>
        <taxon>Eukaryota</taxon>
        <taxon>Metazoa</taxon>
        <taxon>Ecdysozoa</taxon>
        <taxon>Nematoda</taxon>
        <taxon>Chromadorea</taxon>
        <taxon>Rhabditida</taxon>
        <taxon>Rhabditina</taxon>
        <taxon>Rhabditomorpha</taxon>
        <taxon>Strongyloidea</taxon>
        <taxon>Heligmosomidae</taxon>
        <taxon>Heligmosomoides</taxon>
    </lineage>
</organism>
<reference evidence="2 3" key="1">
    <citation type="submission" date="2018-11" db="EMBL/GenBank/DDBJ databases">
        <authorList>
            <consortium name="Pathogen Informatics"/>
        </authorList>
    </citation>
    <scope>NUCLEOTIDE SEQUENCE [LARGE SCALE GENOMIC DNA]</scope>
</reference>
<feature type="compositionally biased region" description="Basic and acidic residues" evidence="1">
    <location>
        <begin position="28"/>
        <end position="37"/>
    </location>
</feature>
<dbReference type="PANTHER" id="PTHR47159">
    <property type="entry name" value="PROTEIN CBG07705-RELATED"/>
    <property type="match status" value="1"/>
</dbReference>
<dbReference type="OrthoDB" id="1434354at2759"/>
<dbReference type="Proteomes" id="UP000050761">
    <property type="component" value="Unassembled WGS sequence"/>
</dbReference>
<dbReference type="PANTHER" id="PTHR47159:SF5">
    <property type="entry name" value="CRAL-TRIO DOMAIN-CONTAINING PROTEIN"/>
    <property type="match status" value="1"/>
</dbReference>
<dbReference type="WBParaSite" id="HPBE_0002092601-mRNA-1">
    <property type="protein sequence ID" value="HPBE_0002092601-mRNA-1"/>
    <property type="gene ID" value="HPBE_0002092601"/>
</dbReference>
<gene>
    <name evidence="2" type="ORF">HPBE_LOCUS20925</name>
</gene>
<dbReference type="InterPro" id="IPR036865">
    <property type="entry name" value="CRAL-TRIO_dom_sf"/>
</dbReference>
<dbReference type="InterPro" id="IPR053302">
    <property type="entry name" value="CRAL-TRIO_domain"/>
</dbReference>
<feature type="region of interest" description="Disordered" evidence="1">
    <location>
        <begin position="26"/>
        <end position="60"/>
    </location>
</feature>
<name>A0A3P8FFT9_HELPZ</name>